<dbReference type="EMBL" id="CADCVW010000007">
    <property type="protein sequence ID" value="CAA9480259.1"/>
    <property type="molecule type" value="Genomic_DNA"/>
</dbReference>
<evidence type="ECO:0000256" key="1">
    <source>
        <dbReference type="SAM" id="MobiDB-lite"/>
    </source>
</evidence>
<evidence type="ECO:0000313" key="2">
    <source>
        <dbReference type="EMBL" id="CAA9480259.1"/>
    </source>
</evidence>
<gene>
    <name evidence="2" type="ORF">AVDCRST_MAG39-124</name>
</gene>
<dbReference type="AlphaFoldDB" id="A0A6J4RVT3"/>
<reference evidence="2" key="1">
    <citation type="submission" date="2020-02" db="EMBL/GenBank/DDBJ databases">
        <authorList>
            <person name="Meier V. D."/>
        </authorList>
    </citation>
    <scope>NUCLEOTIDE SEQUENCE</scope>
    <source>
        <strain evidence="2">AVDCRST_MAG39</strain>
    </source>
</reference>
<proteinExistence type="predicted"/>
<protein>
    <submittedName>
        <fullName evidence="2">Uncharacterized protein</fullName>
    </submittedName>
</protein>
<name>A0A6J4RVT3_9SPHN</name>
<sequence>MERISEMNCPLSPEEEDAADVRPEADIEAERVISHEAVVQWLRSWGTANPLLKPKVGN</sequence>
<feature type="region of interest" description="Disordered" evidence="1">
    <location>
        <begin position="1"/>
        <end position="22"/>
    </location>
</feature>
<accession>A0A6J4RVT3</accession>
<organism evidence="2">
    <name type="scientific">uncultured Sphingomonadaceae bacterium</name>
    <dbReference type="NCBI Taxonomy" id="169976"/>
    <lineage>
        <taxon>Bacteria</taxon>
        <taxon>Pseudomonadati</taxon>
        <taxon>Pseudomonadota</taxon>
        <taxon>Alphaproteobacteria</taxon>
        <taxon>Sphingomonadales</taxon>
        <taxon>Sphingomonadaceae</taxon>
        <taxon>environmental samples</taxon>
    </lineage>
</organism>